<dbReference type="GO" id="GO:0016042">
    <property type="term" value="P:lipid catabolic process"/>
    <property type="evidence" value="ECO:0007669"/>
    <property type="project" value="UniProtKB-KW"/>
</dbReference>
<keyword evidence="13" id="KW-1133">Transmembrane helix</keyword>
<dbReference type="CDD" id="cd04704">
    <property type="entry name" value="PLA2_bee_venom_like"/>
    <property type="match status" value="1"/>
</dbReference>
<keyword evidence="13" id="KW-0472">Membrane</keyword>
<dbReference type="Pfam" id="PF05826">
    <property type="entry name" value="Phospholip_A2_2"/>
    <property type="match status" value="1"/>
</dbReference>
<evidence type="ECO:0000256" key="11">
    <source>
        <dbReference type="ARBA" id="ARBA00023157"/>
    </source>
</evidence>
<gene>
    <name evidence="15" type="ORF">g.8579</name>
</gene>
<evidence type="ECO:0000256" key="7">
    <source>
        <dbReference type="ARBA" id="ARBA00022801"/>
    </source>
</evidence>
<evidence type="ECO:0000256" key="2">
    <source>
        <dbReference type="ARBA" id="ARBA00004613"/>
    </source>
</evidence>
<dbReference type="InterPro" id="IPR036444">
    <property type="entry name" value="PLipase_A2_dom_sf"/>
</dbReference>
<keyword evidence="8" id="KW-0106">Calcium</keyword>
<dbReference type="GO" id="GO:0050482">
    <property type="term" value="P:arachidonate secretion"/>
    <property type="evidence" value="ECO:0007669"/>
    <property type="project" value="InterPro"/>
</dbReference>
<keyword evidence="11" id="KW-1015">Disulfide bond</keyword>
<keyword evidence="6" id="KW-0479">Metal-binding</keyword>
<evidence type="ECO:0000313" key="15">
    <source>
        <dbReference type="EMBL" id="JAS22982.1"/>
    </source>
</evidence>
<evidence type="ECO:0000256" key="1">
    <source>
        <dbReference type="ARBA" id="ARBA00001913"/>
    </source>
</evidence>
<sequence length="285" mass="31975">MDSDRGDYFHVNLPTYFHGDETVMRTMSVDLQAGSYVPLTLLGVVLLLLAPAVVAGQRGFGISGDTSPYKGYSGFRLRQDSTRMVYYHEQTIAIVELGEQRRLYNCELIEVYKPIELKKALQNLTAISMPYPVSFKEMMDLMLLCHQVSNHRAITAKPNIPRNVIDKVNPVTLLSGILPGTKWCGAGDIASDYFDLGADAILDKCCRTHDLCPVKVKAYATRYNLTNTSLYTKSHCTCDSFLYNCLKETHNPTADIMGSIYFNILRVPCVRTGTGRANFQRAKKY</sequence>
<dbReference type="GO" id="GO:0046872">
    <property type="term" value="F:metal ion binding"/>
    <property type="evidence" value="ECO:0007669"/>
    <property type="project" value="UniProtKB-KW"/>
</dbReference>
<dbReference type="FunFam" id="1.20.90.10:FF:000002">
    <property type="entry name" value="Phospholipase A2 group III"/>
    <property type="match status" value="1"/>
</dbReference>
<organism evidence="15">
    <name type="scientific">Clastoptera arizonana</name>
    <name type="common">Arizona spittle bug</name>
    <dbReference type="NCBI Taxonomy" id="38151"/>
    <lineage>
        <taxon>Eukaryota</taxon>
        <taxon>Metazoa</taxon>
        <taxon>Ecdysozoa</taxon>
        <taxon>Arthropoda</taxon>
        <taxon>Hexapoda</taxon>
        <taxon>Insecta</taxon>
        <taxon>Pterygota</taxon>
        <taxon>Neoptera</taxon>
        <taxon>Paraneoptera</taxon>
        <taxon>Hemiptera</taxon>
        <taxon>Auchenorrhyncha</taxon>
        <taxon>Cercopoidea</taxon>
        <taxon>Clastopteridae</taxon>
        <taxon>Clastoptera</taxon>
    </lineage>
</organism>
<dbReference type="GO" id="GO:0005576">
    <property type="term" value="C:extracellular region"/>
    <property type="evidence" value="ECO:0007669"/>
    <property type="project" value="UniProtKB-SubCell"/>
</dbReference>
<feature type="domain" description="Phospholipase A2-like central" evidence="14">
    <location>
        <begin position="177"/>
        <end position="271"/>
    </location>
</feature>
<evidence type="ECO:0000256" key="9">
    <source>
        <dbReference type="ARBA" id="ARBA00022963"/>
    </source>
</evidence>
<accession>A0A1B6DBG7</accession>
<dbReference type="InterPro" id="IPR033113">
    <property type="entry name" value="PLA2_histidine"/>
</dbReference>
<dbReference type="InterPro" id="IPR016090">
    <property type="entry name" value="PLA2-like_dom"/>
</dbReference>
<dbReference type="EC" id="3.1.1.4" evidence="3"/>
<evidence type="ECO:0000256" key="6">
    <source>
        <dbReference type="ARBA" id="ARBA00022723"/>
    </source>
</evidence>
<keyword evidence="10" id="KW-0443">Lipid metabolism</keyword>
<reference evidence="15" key="1">
    <citation type="submission" date="2015-12" db="EMBL/GenBank/DDBJ databases">
        <title>De novo transcriptome assembly of four potential Pierce s Disease insect vectors from Arizona vineyards.</title>
        <authorList>
            <person name="Tassone E.E."/>
        </authorList>
    </citation>
    <scope>NUCLEOTIDE SEQUENCE</scope>
</reference>
<keyword evidence="7" id="KW-0378">Hydrolase</keyword>
<evidence type="ECO:0000256" key="5">
    <source>
        <dbReference type="ARBA" id="ARBA00022525"/>
    </source>
</evidence>
<comment type="cofactor">
    <cofactor evidence="1">
        <name>Ca(2+)</name>
        <dbReference type="ChEBI" id="CHEBI:29108"/>
    </cofactor>
</comment>
<name>A0A1B6DBG7_9HEMI</name>
<dbReference type="GO" id="GO:0006644">
    <property type="term" value="P:phospholipid metabolic process"/>
    <property type="evidence" value="ECO:0007669"/>
    <property type="project" value="InterPro"/>
</dbReference>
<dbReference type="EMBL" id="GEDC01014316">
    <property type="protein sequence ID" value="JAS22982.1"/>
    <property type="molecule type" value="Transcribed_RNA"/>
</dbReference>
<evidence type="ECO:0000256" key="12">
    <source>
        <dbReference type="ARBA" id="ARBA00029903"/>
    </source>
</evidence>
<feature type="transmembrane region" description="Helical" evidence="13">
    <location>
        <begin position="33"/>
        <end position="54"/>
    </location>
</feature>
<evidence type="ECO:0000259" key="14">
    <source>
        <dbReference type="Pfam" id="PF05826"/>
    </source>
</evidence>
<evidence type="ECO:0000256" key="4">
    <source>
        <dbReference type="ARBA" id="ARBA00021721"/>
    </source>
</evidence>
<keyword evidence="5" id="KW-0964">Secreted</keyword>
<dbReference type="AlphaFoldDB" id="A0A1B6DBG7"/>
<dbReference type="GO" id="GO:0004623">
    <property type="term" value="F:phospholipase A2 activity"/>
    <property type="evidence" value="ECO:0007669"/>
    <property type="project" value="UniProtKB-EC"/>
</dbReference>
<dbReference type="PANTHER" id="PTHR12253">
    <property type="entry name" value="RH14732P"/>
    <property type="match status" value="1"/>
</dbReference>
<evidence type="ECO:0000256" key="8">
    <source>
        <dbReference type="ARBA" id="ARBA00022837"/>
    </source>
</evidence>
<evidence type="ECO:0000256" key="10">
    <source>
        <dbReference type="ARBA" id="ARBA00023098"/>
    </source>
</evidence>
<keyword evidence="9" id="KW-0442">Lipid degradation</keyword>
<keyword evidence="13" id="KW-0812">Transmembrane</keyword>
<protein>
    <recommendedName>
        <fullName evidence="4">Phospholipase A2</fullName>
        <ecNumber evidence="3">3.1.1.4</ecNumber>
    </recommendedName>
    <alternativeName>
        <fullName evidence="12">Phosphatidylcholine 2-acylhydrolase</fullName>
    </alternativeName>
</protein>
<proteinExistence type="predicted"/>
<evidence type="ECO:0000256" key="13">
    <source>
        <dbReference type="SAM" id="Phobius"/>
    </source>
</evidence>
<dbReference type="Gene3D" id="1.20.90.10">
    <property type="entry name" value="Phospholipase A2 domain"/>
    <property type="match status" value="1"/>
</dbReference>
<evidence type="ECO:0000256" key="3">
    <source>
        <dbReference type="ARBA" id="ARBA00013278"/>
    </source>
</evidence>
<dbReference type="SUPFAM" id="SSF48619">
    <property type="entry name" value="Phospholipase A2, PLA2"/>
    <property type="match status" value="1"/>
</dbReference>
<comment type="subcellular location">
    <subcellularLocation>
        <location evidence="2">Secreted</location>
    </subcellularLocation>
</comment>
<dbReference type="PROSITE" id="PS00118">
    <property type="entry name" value="PA2_HIS"/>
    <property type="match status" value="1"/>
</dbReference>